<reference evidence="4" key="4">
    <citation type="submission" date="2025-09" db="UniProtKB">
        <authorList>
            <consortium name="Ensembl"/>
        </authorList>
    </citation>
    <scope>IDENTIFICATION</scope>
</reference>
<dbReference type="PANTHER" id="PTHR17271:SF12">
    <property type="entry name" value="MYOSIN PHOSPHATASE RHO-INTERACTING PROTEIN ISOFORM X1"/>
    <property type="match status" value="1"/>
</dbReference>
<dbReference type="GO" id="GO:0015629">
    <property type="term" value="C:actin cytoskeleton"/>
    <property type="evidence" value="ECO:0007669"/>
    <property type="project" value="TreeGrafter"/>
</dbReference>
<dbReference type="SMART" id="SM00233">
    <property type="entry name" value="PH"/>
    <property type="match status" value="1"/>
</dbReference>
<dbReference type="InterPro" id="IPR052223">
    <property type="entry name" value="Actin_Cytoskeleton_Reg"/>
</dbReference>
<dbReference type="InterPro" id="IPR001849">
    <property type="entry name" value="PH_domain"/>
</dbReference>
<feature type="compositionally biased region" description="Basic and acidic residues" evidence="2">
    <location>
        <begin position="406"/>
        <end position="417"/>
    </location>
</feature>
<dbReference type="GO" id="GO:0051015">
    <property type="term" value="F:actin filament binding"/>
    <property type="evidence" value="ECO:0007669"/>
    <property type="project" value="TreeGrafter"/>
</dbReference>
<dbReference type="PANTHER" id="PTHR17271">
    <property type="entry name" value="PLECKSTRIN HOMOLOGY PH DOMAIN-CONTAINING PROTEIN"/>
    <property type="match status" value="1"/>
</dbReference>
<feature type="region of interest" description="Disordered" evidence="2">
    <location>
        <begin position="1045"/>
        <end position="1064"/>
    </location>
</feature>
<reference evidence="5" key="1">
    <citation type="submission" date="2013-03" db="EMBL/GenBank/DDBJ databases">
        <authorList>
            <person name="Jeffery W."/>
            <person name="Warren W."/>
            <person name="Wilson R.K."/>
        </authorList>
    </citation>
    <scope>NUCLEOTIDE SEQUENCE</scope>
    <source>
        <strain evidence="5">female</strain>
    </source>
</reference>
<dbReference type="SUPFAM" id="SSF50729">
    <property type="entry name" value="PH domain-like"/>
    <property type="match status" value="1"/>
</dbReference>
<dbReference type="GeneTree" id="ENSGT00940000164958"/>
<dbReference type="InParanoid" id="A0A3B1IR39"/>
<evidence type="ECO:0000313" key="5">
    <source>
        <dbReference type="Proteomes" id="UP000018467"/>
    </source>
</evidence>
<protein>
    <recommendedName>
        <fullName evidence="3">PH domain-containing protein</fullName>
    </recommendedName>
</protein>
<feature type="region of interest" description="Disordered" evidence="2">
    <location>
        <begin position="310"/>
        <end position="341"/>
    </location>
</feature>
<dbReference type="Pfam" id="PF00169">
    <property type="entry name" value="PH"/>
    <property type="match status" value="1"/>
</dbReference>
<dbReference type="STRING" id="7994.ENSAMXP00000031950"/>
<reference evidence="5" key="2">
    <citation type="journal article" date="2014" name="Nat. Commun.">
        <title>The cavefish genome reveals candidate genes for eye loss.</title>
        <authorList>
            <person name="McGaugh S.E."/>
            <person name="Gross J.B."/>
            <person name="Aken B."/>
            <person name="Blin M."/>
            <person name="Borowsky R."/>
            <person name="Chalopin D."/>
            <person name="Hinaux H."/>
            <person name="Jeffery W.R."/>
            <person name="Keene A."/>
            <person name="Ma L."/>
            <person name="Minx P."/>
            <person name="Murphy D."/>
            <person name="O'Quin K.E."/>
            <person name="Retaux S."/>
            <person name="Rohner N."/>
            <person name="Searle S.M."/>
            <person name="Stahl B.A."/>
            <person name="Tabin C."/>
            <person name="Volff J.N."/>
            <person name="Yoshizawa M."/>
            <person name="Warren W.C."/>
        </authorList>
    </citation>
    <scope>NUCLEOTIDE SEQUENCE [LARGE SCALE GENOMIC DNA]</scope>
    <source>
        <strain evidence="5">female</strain>
    </source>
</reference>
<dbReference type="Gene3D" id="2.30.29.30">
    <property type="entry name" value="Pleckstrin-homology domain (PH domain)/Phosphotyrosine-binding domain (PTB)"/>
    <property type="match status" value="1"/>
</dbReference>
<dbReference type="Bgee" id="ENSAMXG00000029735">
    <property type="expression patterns" value="Expressed in embryo"/>
</dbReference>
<dbReference type="PROSITE" id="PS50003">
    <property type="entry name" value="PH_DOMAIN"/>
    <property type="match status" value="1"/>
</dbReference>
<feature type="region of interest" description="Disordered" evidence="2">
    <location>
        <begin position="17"/>
        <end position="42"/>
    </location>
</feature>
<reference evidence="4" key="3">
    <citation type="submission" date="2025-08" db="UniProtKB">
        <authorList>
            <consortium name="Ensembl"/>
        </authorList>
    </citation>
    <scope>IDENTIFICATION</scope>
</reference>
<dbReference type="Ensembl" id="ENSAMXT00000032990.1">
    <property type="protein sequence ID" value="ENSAMXP00000031950.1"/>
    <property type="gene ID" value="ENSAMXG00000029735.1"/>
</dbReference>
<feature type="compositionally biased region" description="Polar residues" evidence="2">
    <location>
        <begin position="320"/>
        <end position="329"/>
    </location>
</feature>
<evidence type="ECO:0000256" key="1">
    <source>
        <dbReference type="SAM" id="Coils"/>
    </source>
</evidence>
<feature type="coiled-coil region" evidence="1">
    <location>
        <begin position="597"/>
        <end position="685"/>
    </location>
</feature>
<organism evidence="4 5">
    <name type="scientific">Astyanax mexicanus</name>
    <name type="common">Blind cave fish</name>
    <name type="synonym">Astyanax fasciatus mexicanus</name>
    <dbReference type="NCBI Taxonomy" id="7994"/>
    <lineage>
        <taxon>Eukaryota</taxon>
        <taxon>Metazoa</taxon>
        <taxon>Chordata</taxon>
        <taxon>Craniata</taxon>
        <taxon>Vertebrata</taxon>
        <taxon>Euteleostomi</taxon>
        <taxon>Actinopterygii</taxon>
        <taxon>Neopterygii</taxon>
        <taxon>Teleostei</taxon>
        <taxon>Ostariophysi</taxon>
        <taxon>Characiformes</taxon>
        <taxon>Characoidei</taxon>
        <taxon>Acestrorhamphidae</taxon>
        <taxon>Acestrorhamphinae</taxon>
        <taxon>Astyanax</taxon>
    </lineage>
</organism>
<feature type="compositionally biased region" description="Basic and acidic residues" evidence="2">
    <location>
        <begin position="1048"/>
        <end position="1064"/>
    </location>
</feature>
<name>A0A3B1IR39_ASTMX</name>
<proteinExistence type="predicted"/>
<evidence type="ECO:0000259" key="3">
    <source>
        <dbReference type="PROSITE" id="PS50003"/>
    </source>
</evidence>
<keyword evidence="1" id="KW-0175">Coiled coil</keyword>
<evidence type="ECO:0000256" key="2">
    <source>
        <dbReference type="SAM" id="MobiDB-lite"/>
    </source>
</evidence>
<evidence type="ECO:0000313" key="4">
    <source>
        <dbReference type="Ensembl" id="ENSAMXP00000031950.1"/>
    </source>
</evidence>
<sequence>MEAVVYRDSCRAEHAVDLSTACDDDDDNNDDDEEDEDAEDEDSLVLETVKNHRFCQQSCSVDSEQDSAPRNAEPCGTDPDPFCLDSSLPCSASSLSGSSSSDDWELDEGPEITADLQQDSCSTNSSMIDGDGVLVSKVCQCCRRRGRSRSQTCTITNYKEDFAGGLAAPQIFLHPQRRARSVDDSVSDSTVAPDLLNFKQGYLLFLDQHEQWRRYWSVLSVHSLRFYSNSGLEEASELVGEIDLTSCHKVTEFSVQTNYGFQLHSNKLVYTLAAMNAGIRQNWIQALLEKIQNRNAPDVTSVSGDQVILQAKAQRGPDVTQDSRLSSSRRAGPGAETSDWTEIGQIGQNGHSAAQEVNGEPELQDLQPEEQQQEEPENRILNRSRRRREERRQRYELVMASSGLPVEDRTSQDHQDHHEQRMMEIEERWLQVEKISIRDGKKVLLYPESQSRSSADLEDVVEQHYQRTNSTNKTLESLEIPCKPQMMISPNMQNHISALTDKYLQTKQLLQIENLKRQHLKTQLSSELVTEAELKPVCRALGCEAALSESRLGSYGWREASQDREEERSEARVDGFSRGDAVTLLRKQNVGSDPAVVEQLEAVNRHNQELLNQLAEANRDIDRLKAELMCRQMNCSQQGLESVVESLKVELAGNSRELEVVQNRLAEVEENLKEAQKTLQLREATLKSLGFLGEDSDDTLLILSSSSTSDSSSEELRNKEMCEQDLENHNLDQNVDQNALIRESTLLNSPKTMAAEGDQWETLEVSNNQEFQDVWRSSDGFLEEDVSEKIVQMRSNNLKMLLEIIRPLTRNWPNSEQYSLSDSDVLQLERNFWDGLVNALKKYNLSKSIGTEQAGSLVQCVQKKLDEIRMDLLALSINANNPHSQNSDLDQHSSNTFPNLNYLSNFDNTGLHNGSMEDHSVQKFRTLPVDEHLDNHPIWRGLKHHVEKKVALLNHVELASKLEPSTGNSPTNWAVCNQTEDSSKGLDPLVSAAMDIFLACLVGYHDAQNQEKTVKSIDEDFNSNIKGVDLYEGTLVQPNNMATQKKTGVNEEKEAETMDSSKSRIKELEHQLSRSEELISSLQQQHEEDQTNLKAVYEQGFTMLKKSHQKLIEDLLLQHQREQQRLMEEKDRLLAEETAATRTVIAALNRAHSSEMERVQQKTNWEKSNCDANIAEILKNHREELASVQSELEVLSVQFSQKCLESVHLAQALEAERKALQHCQHQNLALSTCNQDKKLVTEESRELQSDLGVVKERAEEQTGYLRENLRLDYEALSESEEQKTLLNS</sequence>
<keyword evidence="5" id="KW-1185">Reference proteome</keyword>
<accession>A0A3B1IR39</accession>
<dbReference type="Proteomes" id="UP000018467">
    <property type="component" value="Unassembled WGS sequence"/>
</dbReference>
<dbReference type="InterPro" id="IPR011993">
    <property type="entry name" value="PH-like_dom_sf"/>
</dbReference>
<feature type="region of interest" description="Disordered" evidence="2">
    <location>
        <begin position="364"/>
        <end position="417"/>
    </location>
</feature>
<feature type="domain" description="PH" evidence="3">
    <location>
        <begin position="196"/>
        <end position="292"/>
    </location>
</feature>
<feature type="compositionally biased region" description="Acidic residues" evidence="2">
    <location>
        <begin position="22"/>
        <end position="42"/>
    </location>
</feature>